<dbReference type="OrthoDB" id="10627241at2759"/>
<name>A0A8B6GVZ7_MYTGA</name>
<accession>A0A8B6GVZ7</accession>
<evidence type="ECO:0000313" key="1">
    <source>
        <dbReference type="EMBL" id="VDI69614.1"/>
    </source>
</evidence>
<gene>
    <name evidence="1" type="ORF">MGAL_10B031101</name>
</gene>
<organism evidence="1 2">
    <name type="scientific">Mytilus galloprovincialis</name>
    <name type="common">Mediterranean mussel</name>
    <dbReference type="NCBI Taxonomy" id="29158"/>
    <lineage>
        <taxon>Eukaryota</taxon>
        <taxon>Metazoa</taxon>
        <taxon>Spiralia</taxon>
        <taxon>Lophotrochozoa</taxon>
        <taxon>Mollusca</taxon>
        <taxon>Bivalvia</taxon>
        <taxon>Autobranchia</taxon>
        <taxon>Pteriomorphia</taxon>
        <taxon>Mytilida</taxon>
        <taxon>Mytiloidea</taxon>
        <taxon>Mytilidae</taxon>
        <taxon>Mytilinae</taxon>
        <taxon>Mytilus</taxon>
    </lineage>
</organism>
<reference evidence="1" key="1">
    <citation type="submission" date="2018-11" db="EMBL/GenBank/DDBJ databases">
        <authorList>
            <person name="Alioto T."/>
            <person name="Alioto T."/>
        </authorList>
    </citation>
    <scope>NUCLEOTIDE SEQUENCE</scope>
</reference>
<comment type="caution">
    <text evidence="1">The sequence shown here is derived from an EMBL/GenBank/DDBJ whole genome shotgun (WGS) entry which is preliminary data.</text>
</comment>
<evidence type="ECO:0000313" key="2">
    <source>
        <dbReference type="Proteomes" id="UP000596742"/>
    </source>
</evidence>
<sequence length="151" mass="17416">MLDKDRETSCKMVRSILWLSLIAITINTSYSQQQTFQLYERTISPIVLAAISSCRNVCGDEYYNCKIGRCESKDRTTDADTDELCYKTCTKNFRFCFETCAIDTDYMPTTQQPPYQVRKHTIDINSLIVLNAPTQQTFTGYFGQRPDRNAI</sequence>
<dbReference type="Proteomes" id="UP000596742">
    <property type="component" value="Unassembled WGS sequence"/>
</dbReference>
<keyword evidence="2" id="KW-1185">Reference proteome</keyword>
<proteinExistence type="predicted"/>
<protein>
    <submittedName>
        <fullName evidence="1">Uncharacterized protein</fullName>
    </submittedName>
</protein>
<dbReference type="EMBL" id="UYJE01009055">
    <property type="protein sequence ID" value="VDI69614.1"/>
    <property type="molecule type" value="Genomic_DNA"/>
</dbReference>
<dbReference type="AlphaFoldDB" id="A0A8B6GVZ7"/>